<reference evidence="2 3" key="1">
    <citation type="submission" date="2018-10" db="EMBL/GenBank/DDBJ databases">
        <title>Genomic Encyclopedia of Archaeal and Bacterial Type Strains, Phase II (KMG-II): from individual species to whole genera.</title>
        <authorList>
            <person name="Goeker M."/>
        </authorList>
    </citation>
    <scope>NUCLEOTIDE SEQUENCE [LARGE SCALE GENOMIC DNA]</scope>
    <source>
        <strain evidence="2 3">DSM 235</strain>
    </source>
</reference>
<keyword evidence="3" id="KW-1185">Reference proteome</keyword>
<proteinExistence type="predicted"/>
<sequence>MVHRLLILGCRTMRDGVVVSAIFFVAALLLFTAVRYVLPDLAYLQQIVLFFALVLIILAPVVLISTFLLSVIPGARERLDKCEH</sequence>
<feature type="transmembrane region" description="Helical" evidence="1">
    <location>
        <begin position="44"/>
        <end position="71"/>
    </location>
</feature>
<evidence type="ECO:0000256" key="1">
    <source>
        <dbReference type="SAM" id="Phobius"/>
    </source>
</evidence>
<dbReference type="AlphaFoldDB" id="A0A495VAL4"/>
<protein>
    <submittedName>
        <fullName evidence="2">Uncharacterized protein</fullName>
    </submittedName>
</protein>
<dbReference type="OrthoDB" id="5772269at2"/>
<dbReference type="Proteomes" id="UP000274556">
    <property type="component" value="Unassembled WGS sequence"/>
</dbReference>
<evidence type="ECO:0000313" key="3">
    <source>
        <dbReference type="Proteomes" id="UP000274556"/>
    </source>
</evidence>
<name>A0A495VAL4_9GAMM</name>
<feature type="transmembrane region" description="Helical" evidence="1">
    <location>
        <begin position="16"/>
        <end position="38"/>
    </location>
</feature>
<organism evidence="2 3">
    <name type="scientific">Thiocapsa rosea</name>
    <dbReference type="NCBI Taxonomy" id="69360"/>
    <lineage>
        <taxon>Bacteria</taxon>
        <taxon>Pseudomonadati</taxon>
        <taxon>Pseudomonadota</taxon>
        <taxon>Gammaproteobacteria</taxon>
        <taxon>Chromatiales</taxon>
        <taxon>Chromatiaceae</taxon>
        <taxon>Thiocapsa</taxon>
    </lineage>
</organism>
<gene>
    <name evidence="2" type="ORF">BDD21_3945</name>
</gene>
<keyword evidence="1" id="KW-1133">Transmembrane helix</keyword>
<dbReference type="EMBL" id="RBXL01000001">
    <property type="protein sequence ID" value="RKT46432.1"/>
    <property type="molecule type" value="Genomic_DNA"/>
</dbReference>
<keyword evidence="1" id="KW-0812">Transmembrane</keyword>
<accession>A0A495VAL4</accession>
<comment type="caution">
    <text evidence="2">The sequence shown here is derived from an EMBL/GenBank/DDBJ whole genome shotgun (WGS) entry which is preliminary data.</text>
</comment>
<keyword evidence="1" id="KW-0472">Membrane</keyword>
<dbReference type="RefSeq" id="WP_120798549.1">
    <property type="nucleotide sequence ID" value="NZ_RBXL01000001.1"/>
</dbReference>
<evidence type="ECO:0000313" key="2">
    <source>
        <dbReference type="EMBL" id="RKT46432.1"/>
    </source>
</evidence>